<proteinExistence type="predicted"/>
<sequence length="61" mass="7061">MPEEHTPAIEYVSLADAARRTGVGRETIARMIRRFPDQVPFRTLVTAKRYDFAAIERVLDR</sequence>
<evidence type="ECO:0000313" key="2">
    <source>
        <dbReference type="Proteomes" id="UP000234662"/>
    </source>
</evidence>
<comment type="caution">
    <text evidence="1">The sequence shown here is derived from an EMBL/GenBank/DDBJ whole genome shotgun (WGS) entry which is preliminary data.</text>
</comment>
<evidence type="ECO:0008006" key="3">
    <source>
        <dbReference type="Google" id="ProtNLM"/>
    </source>
</evidence>
<evidence type="ECO:0000313" key="1">
    <source>
        <dbReference type="EMBL" id="PKZ64367.1"/>
    </source>
</evidence>
<organism evidence="1 2">
    <name type="scientific">Gordonia terrae</name>
    <dbReference type="NCBI Taxonomy" id="2055"/>
    <lineage>
        <taxon>Bacteria</taxon>
        <taxon>Bacillati</taxon>
        <taxon>Actinomycetota</taxon>
        <taxon>Actinomycetes</taxon>
        <taxon>Mycobacteriales</taxon>
        <taxon>Gordoniaceae</taxon>
        <taxon>Gordonia</taxon>
    </lineage>
</organism>
<dbReference type="AlphaFoldDB" id="A0A2I1R5F6"/>
<dbReference type="Proteomes" id="UP000234662">
    <property type="component" value="Unassembled WGS sequence"/>
</dbReference>
<gene>
    <name evidence="1" type="ORF">CYJ73_17365</name>
</gene>
<accession>A0A2I1R5F6</accession>
<dbReference type="EMBL" id="PKJC01000014">
    <property type="protein sequence ID" value="PKZ64367.1"/>
    <property type="molecule type" value="Genomic_DNA"/>
</dbReference>
<name>A0A2I1R5F6_9ACTN</name>
<reference evidence="1 2" key="1">
    <citation type="submission" date="2017-12" db="EMBL/GenBank/DDBJ databases">
        <title>Phylogenetic diversity of female urinary microbiome.</title>
        <authorList>
            <person name="Thomas-White K."/>
            <person name="Wolfe A.J."/>
        </authorList>
    </citation>
    <scope>NUCLEOTIDE SEQUENCE [LARGE SCALE GENOMIC DNA]</scope>
    <source>
        <strain evidence="1 2">UMB0777</strain>
    </source>
</reference>
<protein>
    <recommendedName>
        <fullName evidence="3">Helix-turn-helix domain-containing protein</fullName>
    </recommendedName>
</protein>